<gene>
    <name evidence="2" type="ORF">ACFFTL_41040</name>
</gene>
<dbReference type="EMBL" id="JBHMCG010000179">
    <property type="protein sequence ID" value="MFB9578483.1"/>
    <property type="molecule type" value="Genomic_DNA"/>
</dbReference>
<name>A0ABV5RKU3_9ACTN</name>
<feature type="compositionally biased region" description="Low complexity" evidence="1">
    <location>
        <begin position="38"/>
        <end position="48"/>
    </location>
</feature>
<proteinExistence type="predicted"/>
<reference evidence="2 3" key="1">
    <citation type="submission" date="2024-09" db="EMBL/GenBank/DDBJ databases">
        <authorList>
            <person name="Sun Q."/>
            <person name="Mori K."/>
        </authorList>
    </citation>
    <scope>NUCLEOTIDE SEQUENCE [LARGE SCALE GENOMIC DNA]</scope>
    <source>
        <strain evidence="2 3">JCM 3331</strain>
    </source>
</reference>
<evidence type="ECO:0000313" key="3">
    <source>
        <dbReference type="Proteomes" id="UP001589710"/>
    </source>
</evidence>
<keyword evidence="3" id="KW-1185">Reference proteome</keyword>
<sequence>MFNAGDKVLITSCQDDSRAVGKTGTILDEVTPAPSRTAGGRWPASAPSSGPPPL</sequence>
<evidence type="ECO:0000313" key="2">
    <source>
        <dbReference type="EMBL" id="MFB9578483.1"/>
    </source>
</evidence>
<dbReference type="RefSeq" id="WP_345513467.1">
    <property type="nucleotide sequence ID" value="NZ_BAAAXD010000022.1"/>
</dbReference>
<comment type="caution">
    <text evidence="2">The sequence shown here is derived from an EMBL/GenBank/DDBJ whole genome shotgun (WGS) entry which is preliminary data.</text>
</comment>
<accession>A0ABV5RKU3</accession>
<evidence type="ECO:0000256" key="1">
    <source>
        <dbReference type="SAM" id="MobiDB-lite"/>
    </source>
</evidence>
<organism evidence="2 3">
    <name type="scientific">Streptomyces yanii</name>
    <dbReference type="NCBI Taxonomy" id="78510"/>
    <lineage>
        <taxon>Bacteria</taxon>
        <taxon>Bacillati</taxon>
        <taxon>Actinomycetota</taxon>
        <taxon>Actinomycetes</taxon>
        <taxon>Kitasatosporales</taxon>
        <taxon>Streptomycetaceae</taxon>
        <taxon>Streptomyces</taxon>
    </lineage>
</organism>
<feature type="region of interest" description="Disordered" evidence="1">
    <location>
        <begin position="18"/>
        <end position="54"/>
    </location>
</feature>
<dbReference type="Proteomes" id="UP001589710">
    <property type="component" value="Unassembled WGS sequence"/>
</dbReference>
<protein>
    <submittedName>
        <fullName evidence="2">Uncharacterized protein</fullName>
    </submittedName>
</protein>